<gene>
    <name evidence="2" type="ORF">NDU88_002570</name>
</gene>
<evidence type="ECO:0000313" key="2">
    <source>
        <dbReference type="EMBL" id="KAJ1105162.1"/>
    </source>
</evidence>
<evidence type="ECO:0000256" key="1">
    <source>
        <dbReference type="SAM" id="MobiDB-lite"/>
    </source>
</evidence>
<proteinExistence type="predicted"/>
<dbReference type="AlphaFoldDB" id="A0AAV7MNS9"/>
<organism evidence="2 3">
    <name type="scientific">Pleurodeles waltl</name>
    <name type="common">Iberian ribbed newt</name>
    <dbReference type="NCBI Taxonomy" id="8319"/>
    <lineage>
        <taxon>Eukaryota</taxon>
        <taxon>Metazoa</taxon>
        <taxon>Chordata</taxon>
        <taxon>Craniata</taxon>
        <taxon>Vertebrata</taxon>
        <taxon>Euteleostomi</taxon>
        <taxon>Amphibia</taxon>
        <taxon>Batrachia</taxon>
        <taxon>Caudata</taxon>
        <taxon>Salamandroidea</taxon>
        <taxon>Salamandridae</taxon>
        <taxon>Pleurodelinae</taxon>
        <taxon>Pleurodeles</taxon>
    </lineage>
</organism>
<sequence length="122" mass="13469">MSRRRSECCPDGGGEDVKPGTGWGSMPRLAAVVETGTERLGSVNSRKPVCDGSDRADPHIRRTCADAVLNSTEATQDFVFSIGSLPKLQRDRVEKERLRDYRHNQKAEGRENGRSTPVEKSP</sequence>
<feature type="region of interest" description="Disordered" evidence="1">
    <location>
        <begin position="1"/>
        <end position="25"/>
    </location>
</feature>
<name>A0AAV7MNS9_PLEWA</name>
<feature type="compositionally biased region" description="Basic and acidic residues" evidence="1">
    <location>
        <begin position="90"/>
        <end position="113"/>
    </location>
</feature>
<keyword evidence="3" id="KW-1185">Reference proteome</keyword>
<reference evidence="2" key="1">
    <citation type="journal article" date="2022" name="bioRxiv">
        <title>Sequencing and chromosome-scale assembly of the giantPleurodeles waltlgenome.</title>
        <authorList>
            <person name="Brown T."/>
            <person name="Elewa A."/>
            <person name="Iarovenko S."/>
            <person name="Subramanian E."/>
            <person name="Araus A.J."/>
            <person name="Petzold A."/>
            <person name="Susuki M."/>
            <person name="Suzuki K.-i.T."/>
            <person name="Hayashi T."/>
            <person name="Toyoda A."/>
            <person name="Oliveira C."/>
            <person name="Osipova E."/>
            <person name="Leigh N.D."/>
            <person name="Simon A."/>
            <person name="Yun M.H."/>
        </authorList>
    </citation>
    <scope>NUCLEOTIDE SEQUENCE</scope>
    <source>
        <strain evidence="2">20211129_DDA</strain>
        <tissue evidence="2">Liver</tissue>
    </source>
</reference>
<dbReference type="Proteomes" id="UP001066276">
    <property type="component" value="Chromosome 9"/>
</dbReference>
<feature type="region of interest" description="Disordered" evidence="1">
    <location>
        <begin position="90"/>
        <end position="122"/>
    </location>
</feature>
<evidence type="ECO:0000313" key="3">
    <source>
        <dbReference type="Proteomes" id="UP001066276"/>
    </source>
</evidence>
<protein>
    <submittedName>
        <fullName evidence="2">Uncharacterized protein</fullName>
    </submittedName>
</protein>
<accession>A0AAV7MNS9</accession>
<dbReference type="EMBL" id="JANPWB010000013">
    <property type="protein sequence ID" value="KAJ1105162.1"/>
    <property type="molecule type" value="Genomic_DNA"/>
</dbReference>
<comment type="caution">
    <text evidence="2">The sequence shown here is derived from an EMBL/GenBank/DDBJ whole genome shotgun (WGS) entry which is preliminary data.</text>
</comment>